<reference evidence="3" key="1">
    <citation type="submission" date="2022-06" db="EMBL/GenBank/DDBJ databases">
        <title>Idiomarina rhizosphaerae M1R2S28.</title>
        <authorList>
            <person name="Sun J.-Q."/>
            <person name="Li L.-F."/>
        </authorList>
    </citation>
    <scope>NUCLEOTIDE SEQUENCE</scope>
    <source>
        <strain evidence="3">M1R2S28</strain>
    </source>
</reference>
<dbReference type="GO" id="GO:0008236">
    <property type="term" value="F:serine-type peptidase activity"/>
    <property type="evidence" value="ECO:0007669"/>
    <property type="project" value="InterPro"/>
</dbReference>
<dbReference type="Gene3D" id="3.90.226.10">
    <property type="entry name" value="2-enoyl-CoA Hydratase, Chain A, domain 1"/>
    <property type="match status" value="1"/>
</dbReference>
<dbReference type="SMART" id="SM00245">
    <property type="entry name" value="TSPc"/>
    <property type="match status" value="1"/>
</dbReference>
<dbReference type="Gene3D" id="3.30.750.44">
    <property type="match status" value="1"/>
</dbReference>
<gene>
    <name evidence="3" type="ORF">NJR55_11650</name>
</gene>
<evidence type="ECO:0000259" key="2">
    <source>
        <dbReference type="SMART" id="SM00245"/>
    </source>
</evidence>
<organism evidence="3 4">
    <name type="scientific">Idiomarina rhizosphaerae</name>
    <dbReference type="NCBI Taxonomy" id="2961572"/>
    <lineage>
        <taxon>Bacteria</taxon>
        <taxon>Pseudomonadati</taxon>
        <taxon>Pseudomonadota</taxon>
        <taxon>Gammaproteobacteria</taxon>
        <taxon>Alteromonadales</taxon>
        <taxon>Idiomarinaceae</taxon>
        <taxon>Idiomarina</taxon>
    </lineage>
</organism>
<name>A0A9X2JS98_9GAMM</name>
<dbReference type="SUPFAM" id="SSF52096">
    <property type="entry name" value="ClpP/crotonase"/>
    <property type="match status" value="1"/>
</dbReference>
<dbReference type="Proteomes" id="UP001139474">
    <property type="component" value="Unassembled WGS sequence"/>
</dbReference>
<evidence type="ECO:0000256" key="1">
    <source>
        <dbReference type="SAM" id="SignalP"/>
    </source>
</evidence>
<feature type="domain" description="Tail specific protease" evidence="2">
    <location>
        <begin position="111"/>
        <end position="310"/>
    </location>
</feature>
<dbReference type="RefSeq" id="WP_253620096.1">
    <property type="nucleotide sequence ID" value="NZ_JAMZDE010000008.1"/>
</dbReference>
<keyword evidence="1" id="KW-0732">Signal</keyword>
<evidence type="ECO:0000313" key="4">
    <source>
        <dbReference type="Proteomes" id="UP001139474"/>
    </source>
</evidence>
<dbReference type="Pfam" id="PF03572">
    <property type="entry name" value="Peptidase_S41"/>
    <property type="match status" value="1"/>
</dbReference>
<keyword evidence="4" id="KW-1185">Reference proteome</keyword>
<proteinExistence type="predicted"/>
<feature type="chain" id="PRO_5040800637" evidence="1">
    <location>
        <begin position="31"/>
        <end position="330"/>
    </location>
</feature>
<evidence type="ECO:0000313" key="3">
    <source>
        <dbReference type="EMBL" id="MCP1340242.1"/>
    </source>
</evidence>
<dbReference type="EMBL" id="JAMZDE010000008">
    <property type="protein sequence ID" value="MCP1340242.1"/>
    <property type="molecule type" value="Genomic_DNA"/>
</dbReference>
<comment type="caution">
    <text evidence="3">The sequence shown here is derived from an EMBL/GenBank/DDBJ whole genome shotgun (WGS) entry which is preliminary data.</text>
</comment>
<dbReference type="PANTHER" id="PTHR11261:SF3">
    <property type="entry name" value="RETINOL-BINDING PROTEIN 3"/>
    <property type="match status" value="1"/>
</dbReference>
<sequence>MKTIFLKPCRLIALLLLLISLLSNSEISQADENNLSSEHIRQLMTKTFDVMQDNYIEPEVVPELRELFLNKLELGQHDSLTSLEGFARVLGQDLRAVTGDNHLSLYTVNPDEEITHILTHEEGKLTNNCGFEEVRYLSGNIGYLKFNKFSPEKQAREAVDAAFNFLGQSDGIIIDLRDTVGGSPDLVQYMLSYFLSDETPLWYVLDSANEKTAEISASDTAAHQGFRGDFPVWILTSRNTASASELFAGVLQANSKAVLVGDTTASAGFYVGVRRITDTLAFRISLLKPIITATGNNWERTGIIPDIEVPAMDALDHAHELSSKTMSADF</sequence>
<feature type="signal peptide" evidence="1">
    <location>
        <begin position="1"/>
        <end position="30"/>
    </location>
</feature>
<dbReference type="Pfam" id="PF11918">
    <property type="entry name" value="Peptidase_S41_N"/>
    <property type="match status" value="1"/>
</dbReference>
<protein>
    <submittedName>
        <fullName evidence="3">S41 family peptidase</fullName>
    </submittedName>
</protein>
<dbReference type="InterPro" id="IPR029045">
    <property type="entry name" value="ClpP/crotonase-like_dom_sf"/>
</dbReference>
<accession>A0A9X2JS98</accession>
<dbReference type="InterPro" id="IPR005151">
    <property type="entry name" value="Tail-specific_protease"/>
</dbReference>
<dbReference type="CDD" id="cd07563">
    <property type="entry name" value="Peptidase_S41_IRBP"/>
    <property type="match status" value="1"/>
</dbReference>
<dbReference type="PANTHER" id="PTHR11261">
    <property type="entry name" value="INTERPHOTORECEPTOR RETINOID-BINDING PROTEIN"/>
    <property type="match status" value="1"/>
</dbReference>
<dbReference type="AlphaFoldDB" id="A0A9X2JS98"/>
<dbReference type="GO" id="GO:0006508">
    <property type="term" value="P:proteolysis"/>
    <property type="evidence" value="ECO:0007669"/>
    <property type="project" value="InterPro"/>
</dbReference>